<name>A0A805YPG5_LACGA</name>
<dbReference type="EMBL" id="CP000413">
    <property type="protein sequence ID" value="ABJ59985.1"/>
    <property type="molecule type" value="Genomic_DNA"/>
</dbReference>
<proteinExistence type="predicted"/>
<dbReference type="KEGG" id="lga:LGAS_0651"/>
<accession>A0A805YPG5</accession>
<evidence type="ECO:0000313" key="3">
    <source>
        <dbReference type="Proteomes" id="UP000000664"/>
    </source>
</evidence>
<sequence length="123" mass="14387">MREETMKKIKVEKDSVEESYRWAYGWRVVDGKCSPPARNFPLPDFVQARIDWLSDEVKRGGLTFQGAFRILLDIDDEKALKEDWELGAASDYMPVSDKYREWLQDPILHDIRQVAVMVGFIYA</sequence>
<dbReference type="AlphaFoldDB" id="A0A805YPG5"/>
<organism evidence="1 3">
    <name type="scientific">Lactobacillus gasseri (strain ATCC 33323 / DSM 20243 / BCRC 14619 / CIP 102991 / JCM 1131 / KCTC 3163 / NCIMB 11718 / NCTC 13722 / AM63)</name>
    <dbReference type="NCBI Taxonomy" id="324831"/>
    <lineage>
        <taxon>Bacteria</taxon>
        <taxon>Bacillati</taxon>
        <taxon>Bacillota</taxon>
        <taxon>Bacilli</taxon>
        <taxon>Lactobacillales</taxon>
        <taxon>Lactobacillaceae</taxon>
        <taxon>Lactobacillus</taxon>
    </lineage>
</organism>
<evidence type="ECO:0000313" key="1">
    <source>
        <dbReference type="EMBL" id="ABJ59985.1"/>
    </source>
</evidence>
<dbReference type="KEGG" id="lga:LGAS_0589"/>
<dbReference type="EMBL" id="CP000413">
    <property type="protein sequence ID" value="ABJ60045.1"/>
    <property type="molecule type" value="Genomic_DNA"/>
</dbReference>
<dbReference type="Proteomes" id="UP000000664">
    <property type="component" value="Chromosome"/>
</dbReference>
<evidence type="ECO:0000313" key="2">
    <source>
        <dbReference type="EMBL" id="ABJ60045.1"/>
    </source>
</evidence>
<reference evidence="1 3" key="1">
    <citation type="journal article" date="2006" name="Proc. Natl. Acad. Sci. U.S.A.">
        <title>Comparative genomics of the lactic acid bacteria.</title>
        <authorList>
            <person name="Makarova K."/>
            <person name="Slesarev A."/>
            <person name="Wolf Y."/>
            <person name="Sorokin A."/>
            <person name="Mirkin B."/>
            <person name="Koonin E."/>
            <person name="Pavlov A."/>
            <person name="Pavlova N."/>
            <person name="Karamychev V."/>
            <person name="Polouchine N."/>
            <person name="Shakhova V."/>
            <person name="Grigoriev I."/>
            <person name="Lou Y."/>
            <person name="Rohksar D."/>
            <person name="Lucas S."/>
            <person name="Huang K."/>
            <person name="Goodstein D.M."/>
            <person name="Hawkins T."/>
            <person name="Plengvidhya V."/>
            <person name="Welker D."/>
            <person name="Hughes J."/>
            <person name="Goh Y."/>
            <person name="Benson A."/>
            <person name="Baldwin K."/>
            <person name="Lee J.H."/>
            <person name="Diaz-Muniz I."/>
            <person name="Dosti B."/>
            <person name="Smeianov V."/>
            <person name="Wechter W."/>
            <person name="Barabote R."/>
            <person name="Lorca G."/>
            <person name="Altermann E."/>
            <person name="Barrangou R."/>
            <person name="Ganesan B."/>
            <person name="Xie Y."/>
            <person name="Rawsthorne H."/>
            <person name="Tamir D."/>
            <person name="Parker C."/>
            <person name="Breidt F."/>
            <person name="Broadbent J."/>
            <person name="Hutkins R."/>
            <person name="O'Sullivan D."/>
            <person name="Steele J."/>
            <person name="Unlu G."/>
            <person name="Saier M."/>
            <person name="Klaenhammer T."/>
            <person name="Richardson P."/>
            <person name="Kozyavkin S."/>
            <person name="Weimer B."/>
            <person name="Mills D."/>
        </authorList>
    </citation>
    <scope>NUCLEOTIDE SEQUENCE [LARGE SCALE GENOMIC DNA]</scope>
    <source>
        <strain evidence="1">ATCC 33323</strain>
        <strain evidence="3">ATCC 33323 / DSM 20243 / BCRC 14619 / CIP 102991 / JCM 1131 / KCTC 3163 / NCIMB 11718 / NCTC 13722 / AM63</strain>
    </source>
</reference>
<protein>
    <submittedName>
        <fullName evidence="1">Phage related protein</fullName>
    </submittedName>
</protein>
<gene>
    <name evidence="1" type="ordered locus">LGAS_0589</name>
    <name evidence="2" type="ordered locus">LGAS_0651</name>
</gene>